<keyword evidence="17" id="KW-1185">Reference proteome</keyword>
<keyword evidence="7" id="KW-0679">Respiratory chain</keyword>
<dbReference type="GO" id="GO:0005743">
    <property type="term" value="C:mitochondrial inner membrane"/>
    <property type="evidence" value="ECO:0007669"/>
    <property type="project" value="UniProtKB-SubCell"/>
</dbReference>
<dbReference type="GO" id="GO:0006120">
    <property type="term" value="P:mitochondrial electron transport, NADH to ubiquinone"/>
    <property type="evidence" value="ECO:0007669"/>
    <property type="project" value="TreeGrafter"/>
</dbReference>
<keyword evidence="16" id="KW-0560">Oxidoreductase</keyword>
<evidence type="ECO:0000256" key="1">
    <source>
        <dbReference type="ARBA" id="ARBA00003195"/>
    </source>
</evidence>
<dbReference type="Proteomes" id="UP000007798">
    <property type="component" value="Unassembled WGS sequence"/>
</dbReference>
<evidence type="ECO:0000313" key="16">
    <source>
        <dbReference type="EMBL" id="EDW73245.1"/>
    </source>
</evidence>
<dbReference type="PhylomeDB" id="B4MMA0"/>
<keyword evidence="10" id="KW-0007">Acetylation</keyword>
<evidence type="ECO:0000313" key="17">
    <source>
        <dbReference type="Proteomes" id="UP000007798"/>
    </source>
</evidence>
<evidence type="ECO:0000256" key="12">
    <source>
        <dbReference type="ARBA" id="ARBA00023136"/>
    </source>
</evidence>
<evidence type="ECO:0000256" key="5">
    <source>
        <dbReference type="ARBA" id="ARBA00016383"/>
    </source>
</evidence>
<evidence type="ECO:0000256" key="15">
    <source>
        <dbReference type="SAM" id="MobiDB-lite"/>
    </source>
</evidence>
<dbReference type="STRING" id="7260.B4MMA0"/>
<dbReference type="OrthoDB" id="10063829at2759"/>
<evidence type="ECO:0000256" key="8">
    <source>
        <dbReference type="ARBA" id="ARBA00022792"/>
    </source>
</evidence>
<dbReference type="PANTHER" id="PTHR12485">
    <property type="entry name" value="NADH-UBIQUINONE OXIDOREDUCTASE SUBUNIT B"/>
    <property type="match status" value="1"/>
</dbReference>
<comment type="function">
    <text evidence="1">Accessory subunit of the mitochondrial membrane respiratory chain NADH dehydrogenase (Complex I), that is believed not to be involved in catalysis. Complex I functions in the transfer of electrons from NADH to the respiratory chain. The immediate electron acceptor for the enzyme is believed to be ubiquinone.</text>
</comment>
<dbReference type="KEGG" id="dwi:6639170"/>
<feature type="compositionally biased region" description="Pro residues" evidence="15">
    <location>
        <begin position="40"/>
        <end position="53"/>
    </location>
</feature>
<dbReference type="PANTHER" id="PTHR12485:SF1">
    <property type="entry name" value="NADH DEHYDROGENASE [UBIQUINONE] 1 ALPHA SUBCOMPLEX SUBUNIT 7"/>
    <property type="match status" value="1"/>
</dbReference>
<feature type="region of interest" description="Disordered" evidence="15">
    <location>
        <begin position="82"/>
        <end position="164"/>
    </location>
</feature>
<dbReference type="InterPro" id="IPR009947">
    <property type="entry name" value="NDUA7"/>
</dbReference>
<feature type="compositionally biased region" description="Low complexity" evidence="15">
    <location>
        <begin position="99"/>
        <end position="111"/>
    </location>
</feature>
<evidence type="ECO:0000256" key="9">
    <source>
        <dbReference type="ARBA" id="ARBA00022982"/>
    </source>
</evidence>
<evidence type="ECO:0000256" key="11">
    <source>
        <dbReference type="ARBA" id="ARBA00023128"/>
    </source>
</evidence>
<keyword evidence="6" id="KW-0813">Transport</keyword>
<keyword evidence="9" id="KW-0249">Electron transport</keyword>
<keyword evidence="8" id="KW-0999">Mitochondrion inner membrane</keyword>
<protein>
    <recommendedName>
        <fullName evidence="5">NADH dehydrogenase [ubiquinone] 1 alpha subcomplex subunit 7</fullName>
    </recommendedName>
    <alternativeName>
        <fullName evidence="14">Complex I-B14.5a</fullName>
    </alternativeName>
    <alternativeName>
        <fullName evidence="13">NADH-ubiquinone oxidoreductase subunit B14.5a</fullName>
    </alternativeName>
</protein>
<comment type="similarity">
    <text evidence="3">Belongs to the complex I NDUFA7 subunit family.</text>
</comment>
<evidence type="ECO:0000256" key="2">
    <source>
        <dbReference type="ARBA" id="ARBA00004443"/>
    </source>
</evidence>
<keyword evidence="12" id="KW-0472">Membrane</keyword>
<evidence type="ECO:0000256" key="10">
    <source>
        <dbReference type="ARBA" id="ARBA00022990"/>
    </source>
</evidence>
<dbReference type="GO" id="GO:0016491">
    <property type="term" value="F:oxidoreductase activity"/>
    <property type="evidence" value="ECO:0007669"/>
    <property type="project" value="UniProtKB-KW"/>
</dbReference>
<accession>B4MMA0</accession>
<reference evidence="16 17" key="1">
    <citation type="journal article" date="2007" name="Nature">
        <title>Evolution of genes and genomes on the Drosophila phylogeny.</title>
        <authorList>
            <consortium name="Drosophila 12 Genomes Consortium"/>
            <person name="Clark A.G."/>
            <person name="Eisen M.B."/>
            <person name="Smith D.R."/>
            <person name="Bergman C.M."/>
            <person name="Oliver B."/>
            <person name="Markow T.A."/>
            <person name="Kaufman T.C."/>
            <person name="Kellis M."/>
            <person name="Gelbart W."/>
            <person name="Iyer V.N."/>
            <person name="Pollard D.A."/>
            <person name="Sackton T.B."/>
            <person name="Larracuente A.M."/>
            <person name="Singh N.D."/>
            <person name="Abad J.P."/>
            <person name="Abt D.N."/>
            <person name="Adryan B."/>
            <person name="Aguade M."/>
            <person name="Akashi H."/>
            <person name="Anderson W.W."/>
            <person name="Aquadro C.F."/>
            <person name="Ardell D.H."/>
            <person name="Arguello R."/>
            <person name="Artieri C.G."/>
            <person name="Barbash D.A."/>
            <person name="Barker D."/>
            <person name="Barsanti P."/>
            <person name="Batterham P."/>
            <person name="Batzoglou S."/>
            <person name="Begun D."/>
            <person name="Bhutkar A."/>
            <person name="Blanco E."/>
            <person name="Bosak S.A."/>
            <person name="Bradley R.K."/>
            <person name="Brand A.D."/>
            <person name="Brent M.R."/>
            <person name="Brooks A.N."/>
            <person name="Brown R.H."/>
            <person name="Butlin R.K."/>
            <person name="Caggese C."/>
            <person name="Calvi B.R."/>
            <person name="Bernardo de Carvalho A."/>
            <person name="Caspi A."/>
            <person name="Castrezana S."/>
            <person name="Celniker S.E."/>
            <person name="Chang J.L."/>
            <person name="Chapple C."/>
            <person name="Chatterji S."/>
            <person name="Chinwalla A."/>
            <person name="Civetta A."/>
            <person name="Clifton S.W."/>
            <person name="Comeron J.M."/>
            <person name="Costello J.C."/>
            <person name="Coyne J.A."/>
            <person name="Daub J."/>
            <person name="David R.G."/>
            <person name="Delcher A.L."/>
            <person name="Delehaunty K."/>
            <person name="Do C.B."/>
            <person name="Ebling H."/>
            <person name="Edwards K."/>
            <person name="Eickbush T."/>
            <person name="Evans J.D."/>
            <person name="Filipski A."/>
            <person name="Findeiss S."/>
            <person name="Freyhult E."/>
            <person name="Fulton L."/>
            <person name="Fulton R."/>
            <person name="Garcia A.C."/>
            <person name="Gardiner A."/>
            <person name="Garfield D.A."/>
            <person name="Garvin B.E."/>
            <person name="Gibson G."/>
            <person name="Gilbert D."/>
            <person name="Gnerre S."/>
            <person name="Godfrey J."/>
            <person name="Good R."/>
            <person name="Gotea V."/>
            <person name="Gravely B."/>
            <person name="Greenberg A.J."/>
            <person name="Griffiths-Jones S."/>
            <person name="Gross S."/>
            <person name="Guigo R."/>
            <person name="Gustafson E.A."/>
            <person name="Haerty W."/>
            <person name="Hahn M.W."/>
            <person name="Halligan D.L."/>
            <person name="Halpern A.L."/>
            <person name="Halter G.M."/>
            <person name="Han M.V."/>
            <person name="Heger A."/>
            <person name="Hillier L."/>
            <person name="Hinrichs A.S."/>
            <person name="Holmes I."/>
            <person name="Hoskins R.A."/>
            <person name="Hubisz M.J."/>
            <person name="Hultmark D."/>
            <person name="Huntley M.A."/>
            <person name="Jaffe D.B."/>
            <person name="Jagadeeshan S."/>
            <person name="Jeck W.R."/>
            <person name="Johnson J."/>
            <person name="Jones C.D."/>
            <person name="Jordan W.C."/>
            <person name="Karpen G.H."/>
            <person name="Kataoka E."/>
            <person name="Keightley P.D."/>
            <person name="Kheradpour P."/>
            <person name="Kirkness E.F."/>
            <person name="Koerich L.B."/>
            <person name="Kristiansen K."/>
            <person name="Kudrna D."/>
            <person name="Kulathinal R.J."/>
            <person name="Kumar S."/>
            <person name="Kwok R."/>
            <person name="Lander E."/>
            <person name="Langley C.H."/>
            <person name="Lapoint R."/>
            <person name="Lazzaro B.P."/>
            <person name="Lee S.J."/>
            <person name="Levesque L."/>
            <person name="Li R."/>
            <person name="Lin C.F."/>
            <person name="Lin M.F."/>
            <person name="Lindblad-Toh K."/>
            <person name="Llopart A."/>
            <person name="Long M."/>
            <person name="Low L."/>
            <person name="Lozovsky E."/>
            <person name="Lu J."/>
            <person name="Luo M."/>
            <person name="Machado C.A."/>
            <person name="Makalowski W."/>
            <person name="Marzo M."/>
            <person name="Matsuda M."/>
            <person name="Matzkin L."/>
            <person name="McAllister B."/>
            <person name="McBride C.S."/>
            <person name="McKernan B."/>
            <person name="McKernan K."/>
            <person name="Mendez-Lago M."/>
            <person name="Minx P."/>
            <person name="Mollenhauer M.U."/>
            <person name="Montooth K."/>
            <person name="Mount S.M."/>
            <person name="Mu X."/>
            <person name="Myers E."/>
            <person name="Negre B."/>
            <person name="Newfeld S."/>
            <person name="Nielsen R."/>
            <person name="Noor M.A."/>
            <person name="O'Grady P."/>
            <person name="Pachter L."/>
            <person name="Papaceit M."/>
            <person name="Parisi M.J."/>
            <person name="Parisi M."/>
            <person name="Parts L."/>
            <person name="Pedersen J.S."/>
            <person name="Pesole G."/>
            <person name="Phillippy A.M."/>
            <person name="Ponting C.P."/>
            <person name="Pop M."/>
            <person name="Porcelli D."/>
            <person name="Powell J.R."/>
            <person name="Prohaska S."/>
            <person name="Pruitt K."/>
            <person name="Puig M."/>
            <person name="Quesneville H."/>
            <person name="Ram K.R."/>
            <person name="Rand D."/>
            <person name="Rasmussen M.D."/>
            <person name="Reed L.K."/>
            <person name="Reenan R."/>
            <person name="Reily A."/>
            <person name="Remington K.A."/>
            <person name="Rieger T.T."/>
            <person name="Ritchie M.G."/>
            <person name="Robin C."/>
            <person name="Rogers Y.H."/>
            <person name="Rohde C."/>
            <person name="Rozas J."/>
            <person name="Rubenfield M.J."/>
            <person name="Ruiz A."/>
            <person name="Russo S."/>
            <person name="Salzberg S.L."/>
            <person name="Sanchez-Gracia A."/>
            <person name="Saranga D.J."/>
            <person name="Sato H."/>
            <person name="Schaeffer S.W."/>
            <person name="Schatz M.C."/>
            <person name="Schlenke T."/>
            <person name="Schwartz R."/>
            <person name="Segarra C."/>
            <person name="Singh R.S."/>
            <person name="Sirot L."/>
            <person name="Sirota M."/>
            <person name="Sisneros N.B."/>
            <person name="Smith C.D."/>
            <person name="Smith T.F."/>
            <person name="Spieth J."/>
            <person name="Stage D.E."/>
            <person name="Stark A."/>
            <person name="Stephan W."/>
            <person name="Strausberg R.L."/>
            <person name="Strempel S."/>
            <person name="Sturgill D."/>
            <person name="Sutton G."/>
            <person name="Sutton G.G."/>
            <person name="Tao W."/>
            <person name="Teichmann S."/>
            <person name="Tobari Y.N."/>
            <person name="Tomimura Y."/>
            <person name="Tsolas J.M."/>
            <person name="Valente V.L."/>
            <person name="Venter E."/>
            <person name="Venter J.C."/>
            <person name="Vicario S."/>
            <person name="Vieira F.G."/>
            <person name="Vilella A.J."/>
            <person name="Villasante A."/>
            <person name="Walenz B."/>
            <person name="Wang J."/>
            <person name="Wasserman M."/>
            <person name="Watts T."/>
            <person name="Wilson D."/>
            <person name="Wilson R.K."/>
            <person name="Wing R.A."/>
            <person name="Wolfner M.F."/>
            <person name="Wong A."/>
            <person name="Wong G.K."/>
            <person name="Wu C.I."/>
            <person name="Wu G."/>
            <person name="Yamamoto D."/>
            <person name="Yang H.P."/>
            <person name="Yang S.P."/>
            <person name="Yorke J.A."/>
            <person name="Yoshida K."/>
            <person name="Zdobnov E."/>
            <person name="Zhang P."/>
            <person name="Zhang Y."/>
            <person name="Zimin A.V."/>
            <person name="Baldwin J."/>
            <person name="Abdouelleil A."/>
            <person name="Abdulkadir J."/>
            <person name="Abebe A."/>
            <person name="Abera B."/>
            <person name="Abreu J."/>
            <person name="Acer S.C."/>
            <person name="Aftuck L."/>
            <person name="Alexander A."/>
            <person name="An P."/>
            <person name="Anderson E."/>
            <person name="Anderson S."/>
            <person name="Arachi H."/>
            <person name="Azer M."/>
            <person name="Bachantsang P."/>
            <person name="Barry A."/>
            <person name="Bayul T."/>
            <person name="Berlin A."/>
            <person name="Bessette D."/>
            <person name="Bloom T."/>
            <person name="Blye J."/>
            <person name="Boguslavskiy L."/>
            <person name="Bonnet C."/>
            <person name="Boukhgalter B."/>
            <person name="Bourzgui I."/>
            <person name="Brown A."/>
            <person name="Cahill P."/>
            <person name="Channer S."/>
            <person name="Cheshatsang Y."/>
            <person name="Chuda L."/>
            <person name="Citroen M."/>
            <person name="Collymore A."/>
            <person name="Cooke P."/>
            <person name="Costello M."/>
            <person name="D'Aco K."/>
            <person name="Daza R."/>
            <person name="De Haan G."/>
            <person name="DeGray S."/>
            <person name="DeMaso C."/>
            <person name="Dhargay N."/>
            <person name="Dooley K."/>
            <person name="Dooley E."/>
            <person name="Doricent M."/>
            <person name="Dorje P."/>
            <person name="Dorjee K."/>
            <person name="Dupes A."/>
            <person name="Elong R."/>
            <person name="Falk J."/>
            <person name="Farina A."/>
            <person name="Faro S."/>
            <person name="Ferguson D."/>
            <person name="Fisher S."/>
            <person name="Foley C.D."/>
            <person name="Franke A."/>
            <person name="Friedrich D."/>
            <person name="Gadbois L."/>
            <person name="Gearin G."/>
            <person name="Gearin C.R."/>
            <person name="Giannoukos G."/>
            <person name="Goode T."/>
            <person name="Graham J."/>
            <person name="Grandbois E."/>
            <person name="Grewal S."/>
            <person name="Gyaltsen K."/>
            <person name="Hafez N."/>
            <person name="Hagos B."/>
            <person name="Hall J."/>
            <person name="Henson C."/>
            <person name="Hollinger A."/>
            <person name="Honan T."/>
            <person name="Huard M.D."/>
            <person name="Hughes L."/>
            <person name="Hurhula B."/>
            <person name="Husby M.E."/>
            <person name="Kamat A."/>
            <person name="Kanga B."/>
            <person name="Kashin S."/>
            <person name="Khazanovich D."/>
            <person name="Kisner P."/>
            <person name="Lance K."/>
            <person name="Lara M."/>
            <person name="Lee W."/>
            <person name="Lennon N."/>
            <person name="Letendre F."/>
            <person name="LeVine R."/>
            <person name="Lipovsky A."/>
            <person name="Liu X."/>
            <person name="Liu J."/>
            <person name="Liu S."/>
            <person name="Lokyitsang T."/>
            <person name="Lokyitsang Y."/>
            <person name="Lubonja R."/>
            <person name="Lui A."/>
            <person name="MacDonald P."/>
            <person name="Magnisalis V."/>
            <person name="Maru K."/>
            <person name="Matthews C."/>
            <person name="McCusker W."/>
            <person name="McDonough S."/>
            <person name="Mehta T."/>
            <person name="Meldrim J."/>
            <person name="Meneus L."/>
            <person name="Mihai O."/>
            <person name="Mihalev A."/>
            <person name="Mihova T."/>
            <person name="Mittelman R."/>
            <person name="Mlenga V."/>
            <person name="Montmayeur A."/>
            <person name="Mulrain L."/>
            <person name="Navidi A."/>
            <person name="Naylor J."/>
            <person name="Negash T."/>
            <person name="Nguyen T."/>
            <person name="Nguyen N."/>
            <person name="Nicol R."/>
            <person name="Norbu C."/>
            <person name="Norbu N."/>
            <person name="Novod N."/>
            <person name="O'Neill B."/>
            <person name="Osman S."/>
            <person name="Markiewicz E."/>
            <person name="Oyono O.L."/>
            <person name="Patti C."/>
            <person name="Phunkhang P."/>
            <person name="Pierre F."/>
            <person name="Priest M."/>
            <person name="Raghuraman S."/>
            <person name="Rege F."/>
            <person name="Reyes R."/>
            <person name="Rise C."/>
            <person name="Rogov P."/>
            <person name="Ross K."/>
            <person name="Ryan E."/>
            <person name="Settipalli S."/>
            <person name="Shea T."/>
            <person name="Sherpa N."/>
            <person name="Shi L."/>
            <person name="Shih D."/>
            <person name="Sparrow T."/>
            <person name="Spaulding J."/>
            <person name="Stalker J."/>
            <person name="Stange-Thomann N."/>
            <person name="Stavropoulos S."/>
            <person name="Stone C."/>
            <person name="Strader C."/>
            <person name="Tesfaye S."/>
            <person name="Thomson T."/>
            <person name="Thoulutsang Y."/>
            <person name="Thoulutsang D."/>
            <person name="Topham K."/>
            <person name="Topping I."/>
            <person name="Tsamla T."/>
            <person name="Vassiliev H."/>
            <person name="Vo A."/>
            <person name="Wangchuk T."/>
            <person name="Wangdi T."/>
            <person name="Weiand M."/>
            <person name="Wilkinson J."/>
            <person name="Wilson A."/>
            <person name="Yadav S."/>
            <person name="Young G."/>
            <person name="Yu Q."/>
            <person name="Zembek L."/>
            <person name="Zhong D."/>
            <person name="Zimmer A."/>
            <person name="Zwirko Z."/>
            <person name="Jaffe D.B."/>
            <person name="Alvarez P."/>
            <person name="Brockman W."/>
            <person name="Butler J."/>
            <person name="Chin C."/>
            <person name="Gnerre S."/>
            <person name="Grabherr M."/>
            <person name="Kleber M."/>
            <person name="Mauceli E."/>
            <person name="MacCallum I."/>
        </authorList>
    </citation>
    <scope>NUCLEOTIDE SEQUENCE [LARGE SCALE GENOMIC DNA]</scope>
    <source>
        <strain evidence="17">Tucson 14030-0811.24</strain>
    </source>
</reference>
<name>B4MMA0_DROWI</name>
<evidence type="ECO:0000256" key="14">
    <source>
        <dbReference type="ARBA" id="ARBA00033401"/>
    </source>
</evidence>
<evidence type="ECO:0000256" key="3">
    <source>
        <dbReference type="ARBA" id="ARBA00005482"/>
    </source>
</evidence>
<gene>
    <name evidence="16" type="primary">Dwil\GK16765</name>
    <name evidence="16" type="ORF">Dwil_GK16765</name>
</gene>
<evidence type="ECO:0000256" key="6">
    <source>
        <dbReference type="ARBA" id="ARBA00022448"/>
    </source>
</evidence>
<proteinExistence type="inferred from homology"/>
<evidence type="ECO:0000256" key="4">
    <source>
        <dbReference type="ARBA" id="ARBA00011533"/>
    </source>
</evidence>
<dbReference type="Pfam" id="PF07347">
    <property type="entry name" value="CI-B14_5a"/>
    <property type="match status" value="1"/>
</dbReference>
<dbReference type="EMBL" id="CH963847">
    <property type="protein sequence ID" value="EDW73245.1"/>
    <property type="molecule type" value="Genomic_DNA"/>
</dbReference>
<comment type="subunit">
    <text evidence="4">Complex I is composed of 45 different subunits.</text>
</comment>
<keyword evidence="11" id="KW-0496">Mitochondrion</keyword>
<dbReference type="HOGENOM" id="CLU_149566_1_0_1"/>
<evidence type="ECO:0000256" key="7">
    <source>
        <dbReference type="ARBA" id="ARBA00022660"/>
    </source>
</evidence>
<dbReference type="eggNOG" id="KOG4630">
    <property type="taxonomic scope" value="Eukaryota"/>
</dbReference>
<dbReference type="AlphaFoldDB" id="B4MMA0"/>
<evidence type="ECO:0000256" key="13">
    <source>
        <dbReference type="ARBA" id="ARBA00030360"/>
    </source>
</evidence>
<dbReference type="InParanoid" id="B4MMA0"/>
<dbReference type="FunCoup" id="B4MMA0">
    <property type="interactions" value="166"/>
</dbReference>
<organism evidence="16 17">
    <name type="scientific">Drosophila willistoni</name>
    <name type="common">Fruit fly</name>
    <dbReference type="NCBI Taxonomy" id="7260"/>
    <lineage>
        <taxon>Eukaryota</taxon>
        <taxon>Metazoa</taxon>
        <taxon>Ecdysozoa</taxon>
        <taxon>Arthropoda</taxon>
        <taxon>Hexapoda</taxon>
        <taxon>Insecta</taxon>
        <taxon>Pterygota</taxon>
        <taxon>Neoptera</taxon>
        <taxon>Endopterygota</taxon>
        <taxon>Diptera</taxon>
        <taxon>Brachycera</taxon>
        <taxon>Muscomorpha</taxon>
        <taxon>Ephydroidea</taxon>
        <taxon>Drosophilidae</taxon>
        <taxon>Drosophila</taxon>
        <taxon>Sophophora</taxon>
    </lineage>
</organism>
<comment type="subcellular location">
    <subcellularLocation>
        <location evidence="2">Mitochondrion inner membrane</location>
        <topology evidence="2">Peripheral membrane protein</topology>
        <orientation evidence="2">Matrix side</orientation>
    </subcellularLocation>
</comment>
<feature type="region of interest" description="Disordered" evidence="15">
    <location>
        <begin position="25"/>
        <end position="58"/>
    </location>
</feature>
<sequence length="164" mass="17971">MPPNPKHRDLAPFLYRFRNFLLGRKHKTNNRYADTMSPRTQPPPEIPDGPRSPPDIHQVYYFSRDPRDMVRPPIDLVAEQKRQIAAKAKAKADAEAKAAKAASAGKDSPPAKGAPPPKAPPKDAAPQPVKSQEDCGQGDKNNDKSGRAGGIKKLPTPGKMHSWD</sequence>